<dbReference type="PANTHER" id="PTHR34298">
    <property type="entry name" value="SEGREGATION AND CONDENSATION PROTEIN B"/>
    <property type="match status" value="1"/>
</dbReference>
<dbReference type="InterPro" id="IPR005234">
    <property type="entry name" value="ScpB_csome_segregation"/>
</dbReference>
<dbReference type="InterPro" id="IPR036388">
    <property type="entry name" value="WH-like_DNA-bd_sf"/>
</dbReference>
<dbReference type="EMBL" id="CP005986">
    <property type="protein sequence ID" value="AIA55323.1"/>
    <property type="molecule type" value="Genomic_DNA"/>
</dbReference>
<dbReference type="GO" id="GO:0051304">
    <property type="term" value="P:chromosome separation"/>
    <property type="evidence" value="ECO:0007669"/>
    <property type="project" value="InterPro"/>
</dbReference>
<accession>A0A059ZV48</accession>
<evidence type="ECO:0000256" key="1">
    <source>
        <dbReference type="ARBA" id="ARBA00022490"/>
    </source>
</evidence>
<dbReference type="NCBIfam" id="TIGR00281">
    <property type="entry name" value="SMC-Scp complex subunit ScpB"/>
    <property type="match status" value="1"/>
</dbReference>
<dbReference type="SUPFAM" id="SSF46785">
    <property type="entry name" value="Winged helix' DNA-binding domain"/>
    <property type="match status" value="2"/>
</dbReference>
<evidence type="ECO:0000313" key="6">
    <source>
        <dbReference type="Proteomes" id="UP000005522"/>
    </source>
</evidence>
<keyword evidence="4" id="KW-0131">Cell cycle</keyword>
<dbReference type="Gene3D" id="1.10.10.10">
    <property type="entry name" value="Winged helix-like DNA-binding domain superfamily/Winged helix DNA-binding domain"/>
    <property type="match status" value="2"/>
</dbReference>
<organism evidence="5 6">
    <name type="scientific">Acidithiobacillus caldus (strain ATCC 51756 / DSM 8584 / KU)</name>
    <dbReference type="NCBI Taxonomy" id="637389"/>
    <lineage>
        <taxon>Bacteria</taxon>
        <taxon>Pseudomonadati</taxon>
        <taxon>Pseudomonadota</taxon>
        <taxon>Acidithiobacillia</taxon>
        <taxon>Acidithiobacillales</taxon>
        <taxon>Acidithiobacillaceae</taxon>
        <taxon>Acidithiobacillus</taxon>
    </lineage>
</organism>
<dbReference type="RefSeq" id="WP_004872320.1">
    <property type="nucleotide sequence ID" value="NZ_CP005986.1"/>
</dbReference>
<gene>
    <name evidence="5" type="ORF">Acaty_c1457</name>
</gene>
<evidence type="ECO:0000256" key="2">
    <source>
        <dbReference type="ARBA" id="ARBA00022618"/>
    </source>
</evidence>
<keyword evidence="3" id="KW-0159">Chromosome partition</keyword>
<dbReference type="InterPro" id="IPR036390">
    <property type="entry name" value="WH_DNA-bd_sf"/>
</dbReference>
<evidence type="ECO:0000313" key="5">
    <source>
        <dbReference type="EMBL" id="AIA55323.1"/>
    </source>
</evidence>
<proteinExistence type="predicted"/>
<dbReference type="PANTHER" id="PTHR34298:SF2">
    <property type="entry name" value="SEGREGATION AND CONDENSATION PROTEIN B"/>
    <property type="match status" value="1"/>
</dbReference>
<evidence type="ECO:0000256" key="4">
    <source>
        <dbReference type="ARBA" id="ARBA00023306"/>
    </source>
</evidence>
<dbReference type="eggNOG" id="COG1386">
    <property type="taxonomic scope" value="Bacteria"/>
</dbReference>
<protein>
    <submittedName>
        <fullName evidence="5">Segregation and condensation protein B</fullName>
    </submittedName>
</protein>
<dbReference type="AlphaFoldDB" id="A0A059ZV48"/>
<evidence type="ECO:0000256" key="3">
    <source>
        <dbReference type="ARBA" id="ARBA00022829"/>
    </source>
</evidence>
<dbReference type="Pfam" id="PF04079">
    <property type="entry name" value="SMC_ScpB"/>
    <property type="match status" value="1"/>
</dbReference>
<dbReference type="GO" id="GO:0051301">
    <property type="term" value="P:cell division"/>
    <property type="evidence" value="ECO:0007669"/>
    <property type="project" value="UniProtKB-KW"/>
</dbReference>
<reference evidence="5 6" key="1">
    <citation type="journal article" date="2009" name="J. Bacteriol.">
        <title>Draft genome sequence of the extremely acidophilic bacterium Acidithiobacillus caldus ATCC 51756 reveals metabolic versatility in the genus Acidithiobacillus.</title>
        <authorList>
            <person name="Valdes J."/>
            <person name="Quatrini R."/>
            <person name="Hallberg K."/>
            <person name="Dopson M."/>
            <person name="Valenzuela P.D."/>
            <person name="Holmes D.S."/>
        </authorList>
    </citation>
    <scope>NUCLEOTIDE SEQUENCE [LARGE SCALE GENOMIC DNA]</scope>
    <source>
        <strain evidence="6">ATCC 51756 / DSM 8584 / KU</strain>
    </source>
</reference>
<dbReference type="PIRSF" id="PIRSF019345">
    <property type="entry name" value="ScpB"/>
    <property type="match status" value="1"/>
</dbReference>
<keyword evidence="2" id="KW-0132">Cell division</keyword>
<keyword evidence="1" id="KW-0963">Cytoplasm</keyword>
<dbReference type="Proteomes" id="UP000005522">
    <property type="component" value="Chromosome"/>
</dbReference>
<sequence length="177" mass="19557">MTKVSQEGVLALLLASEGGLAHAQLAEVFAENAADGLDEALVSLAREGFGPLELVQTGGRYRLQIRSRYNPLLIRLRQTEARPLSRAAMETLAVIAYHQPITRPEMEQWRGVSIGAPILQQLQEVDWITVVGHRDSPGRPALWATTNRFLRHFGLNTLDDLPRVAPDFLPADNLSNS</sequence>
<dbReference type="HOGENOM" id="CLU_045647_5_2_6"/>
<name>A0A059ZV48_ACICK</name>
<dbReference type="KEGG" id="acz:Acaty_c1457"/>